<feature type="non-terminal residue" evidence="3">
    <location>
        <position position="1"/>
    </location>
</feature>
<feature type="region of interest" description="Disordered" evidence="1">
    <location>
        <begin position="293"/>
        <end position="319"/>
    </location>
</feature>
<proteinExistence type="predicted"/>
<evidence type="ECO:0000256" key="2">
    <source>
        <dbReference type="SAM" id="Phobius"/>
    </source>
</evidence>
<reference evidence="3 4" key="1">
    <citation type="submission" date="2019-08" db="EMBL/GenBank/DDBJ databases">
        <authorList>
            <person name="Alioto T."/>
            <person name="Alioto T."/>
            <person name="Gomez Garrido J."/>
        </authorList>
    </citation>
    <scope>NUCLEOTIDE SEQUENCE [LARGE SCALE GENOMIC DNA]</scope>
</reference>
<dbReference type="InterPro" id="IPR035914">
    <property type="entry name" value="Sperma_CUB_dom_sf"/>
</dbReference>
<feature type="transmembrane region" description="Helical" evidence="2">
    <location>
        <begin position="166"/>
        <end position="189"/>
    </location>
</feature>
<dbReference type="SUPFAM" id="SSF49854">
    <property type="entry name" value="Spermadhesin, CUB domain"/>
    <property type="match status" value="1"/>
</dbReference>
<protein>
    <submittedName>
        <fullName evidence="3">CUB domain</fullName>
    </submittedName>
</protein>
<keyword evidence="2" id="KW-1133">Transmembrane helix</keyword>
<organism evidence="3 4">
    <name type="scientific">Cinara cedri</name>
    <dbReference type="NCBI Taxonomy" id="506608"/>
    <lineage>
        <taxon>Eukaryota</taxon>
        <taxon>Metazoa</taxon>
        <taxon>Ecdysozoa</taxon>
        <taxon>Arthropoda</taxon>
        <taxon>Hexapoda</taxon>
        <taxon>Insecta</taxon>
        <taxon>Pterygota</taxon>
        <taxon>Neoptera</taxon>
        <taxon>Paraneoptera</taxon>
        <taxon>Hemiptera</taxon>
        <taxon>Sternorrhyncha</taxon>
        <taxon>Aphidomorpha</taxon>
        <taxon>Aphidoidea</taxon>
        <taxon>Aphididae</taxon>
        <taxon>Lachninae</taxon>
        <taxon>Cinara</taxon>
    </lineage>
</organism>
<evidence type="ECO:0000313" key="4">
    <source>
        <dbReference type="Proteomes" id="UP000325440"/>
    </source>
</evidence>
<dbReference type="EMBL" id="CABPRJ010000023">
    <property type="protein sequence ID" value="VVC26029.1"/>
    <property type="molecule type" value="Genomic_DNA"/>
</dbReference>
<keyword evidence="2" id="KW-0812">Transmembrane</keyword>
<evidence type="ECO:0000313" key="3">
    <source>
        <dbReference type="EMBL" id="VVC26029.1"/>
    </source>
</evidence>
<evidence type="ECO:0000256" key="1">
    <source>
        <dbReference type="SAM" id="MobiDB-lite"/>
    </source>
</evidence>
<accession>A0A5E4M1L1</accession>
<feature type="compositionally biased region" description="Polar residues" evidence="1">
    <location>
        <begin position="305"/>
        <end position="317"/>
    </location>
</feature>
<dbReference type="Gene3D" id="2.60.120.290">
    <property type="entry name" value="Spermadhesin, CUB domain"/>
    <property type="match status" value="1"/>
</dbReference>
<gene>
    <name evidence="3" type="ORF">CINCED_3A022385</name>
</gene>
<keyword evidence="2" id="KW-0472">Membrane</keyword>
<dbReference type="OrthoDB" id="446173at2759"/>
<name>A0A5E4M1L1_9HEMI</name>
<dbReference type="Proteomes" id="UP000325440">
    <property type="component" value="Unassembled WGS sequence"/>
</dbReference>
<keyword evidence="4" id="KW-1185">Reference proteome</keyword>
<dbReference type="AlphaFoldDB" id="A0A5E4M1L1"/>
<sequence length="470" mass="53429">NQYLYFKENLSVTLNECKSTICNIPKQEYFNNYLINKIQFYNSILNHKFIHKICIYKNTIQFDFIRLFLSCSNQWVKLRDGDSTASNLLAHLEGVPDSINPIISTGPFILIEFYSSIVFSSSEDCFGGFFAQINRIGTNNNWSLPNSSHVDFKYNIIYFMSEVDSFLTTISAILLFLLVTCMCFTVQFAERKHKYHKAITTLDSHSNMGSDCSMLNYNDHMVSSTTLQSHIPPILDILDIDENQDDADKEHISLNGSEIDMVPENIVNSSSKIDQCASFVSQTSLSSRQIITQSTSTLNDKPRNLKQNPLTSSTDSSIHGHDVSDLEMDYYDYNVQNTNSMPGSYIGMDPAYCLWIPPISDISPGGHESMEMSIFDIKNDKCRQNCEISSKYSNRLSADSESTLVSDDCISLKTLKSSPRTYFNKEKQKAEYINNDSIIKFVDEDDAVDLKEVTVYVDNKATYTNFSHIN</sequence>